<keyword evidence="1" id="KW-1133">Transmembrane helix</keyword>
<dbReference type="EMBL" id="JACCBU010000001">
    <property type="protein sequence ID" value="NYE72321.1"/>
    <property type="molecule type" value="Genomic_DNA"/>
</dbReference>
<dbReference type="RefSeq" id="WP_179753047.1">
    <property type="nucleotide sequence ID" value="NZ_JACCBU010000001.1"/>
</dbReference>
<evidence type="ECO:0000256" key="1">
    <source>
        <dbReference type="SAM" id="Phobius"/>
    </source>
</evidence>
<dbReference type="Proteomes" id="UP000569914">
    <property type="component" value="Unassembled WGS sequence"/>
</dbReference>
<keyword evidence="1" id="KW-0812">Transmembrane</keyword>
<evidence type="ECO:0000313" key="4">
    <source>
        <dbReference type="Proteomes" id="UP000569914"/>
    </source>
</evidence>
<sequence length="139" mass="14182">MRDQRGAATAELAMIVPAFMLMLALLVAGGRLWYARTIVFEAAYSAARAGSLARTATEARIAADSAGRRSLTTAGLVCRQVGVSVATAAFRVPPGRPATVSATVRCTVSLADVVLPGLPGGMALSATGAAALDTYRSRG</sequence>
<name>A0A7Y9I9A8_9ACTN</name>
<dbReference type="Pfam" id="PF07811">
    <property type="entry name" value="TadE"/>
    <property type="match status" value="1"/>
</dbReference>
<evidence type="ECO:0000259" key="2">
    <source>
        <dbReference type="Pfam" id="PF07811"/>
    </source>
</evidence>
<feature type="transmembrane region" description="Helical" evidence="1">
    <location>
        <begin position="12"/>
        <end position="34"/>
    </location>
</feature>
<gene>
    <name evidence="3" type="ORF">BKA15_003650</name>
</gene>
<keyword evidence="1" id="KW-0472">Membrane</keyword>
<proteinExistence type="predicted"/>
<protein>
    <submittedName>
        <fullName evidence="3">Flp pilus assembly protein TadG</fullName>
    </submittedName>
</protein>
<accession>A0A7Y9I9A8</accession>
<dbReference type="InterPro" id="IPR012495">
    <property type="entry name" value="TadE-like_dom"/>
</dbReference>
<feature type="domain" description="TadE-like" evidence="2">
    <location>
        <begin position="6"/>
        <end position="48"/>
    </location>
</feature>
<organism evidence="3 4">
    <name type="scientific">Microlunatus parietis</name>
    <dbReference type="NCBI Taxonomy" id="682979"/>
    <lineage>
        <taxon>Bacteria</taxon>
        <taxon>Bacillati</taxon>
        <taxon>Actinomycetota</taxon>
        <taxon>Actinomycetes</taxon>
        <taxon>Propionibacteriales</taxon>
        <taxon>Propionibacteriaceae</taxon>
        <taxon>Microlunatus</taxon>
    </lineage>
</organism>
<reference evidence="3 4" key="1">
    <citation type="submission" date="2020-07" db="EMBL/GenBank/DDBJ databases">
        <title>Sequencing the genomes of 1000 actinobacteria strains.</title>
        <authorList>
            <person name="Klenk H.-P."/>
        </authorList>
    </citation>
    <scope>NUCLEOTIDE SEQUENCE [LARGE SCALE GENOMIC DNA]</scope>
    <source>
        <strain evidence="3 4">DSM 22083</strain>
    </source>
</reference>
<comment type="caution">
    <text evidence="3">The sequence shown here is derived from an EMBL/GenBank/DDBJ whole genome shotgun (WGS) entry which is preliminary data.</text>
</comment>
<keyword evidence="4" id="KW-1185">Reference proteome</keyword>
<evidence type="ECO:0000313" key="3">
    <source>
        <dbReference type="EMBL" id="NYE72321.1"/>
    </source>
</evidence>
<dbReference type="AlphaFoldDB" id="A0A7Y9I9A8"/>